<accession>A0A8J2PLE0</accession>
<proteinExistence type="predicted"/>
<comment type="caution">
    <text evidence="1">The sequence shown here is derived from an EMBL/GenBank/DDBJ whole genome shotgun (WGS) entry which is preliminary data.</text>
</comment>
<sequence length="182" mass="20557">MALASASKSLVVYITRPYVYDGAIFLVSLPRKVKAGSLIVLKDPLETNVWNRPMASYTSYNITHTGPNGCYFRTFLELSQSHYELGAVFFTGLLEMDLEASNTSMGKEFIRRMQEYNYLSPECYQTIFEGDKACFAYSTLVDSFSEQFLVDIYGHGMYYKSLDSHFAGHMGLGVSKFFPGIL</sequence>
<name>A0A8J2PLE0_9HEXA</name>
<dbReference type="AlphaFoldDB" id="A0A8J2PLE0"/>
<protein>
    <submittedName>
        <fullName evidence="1">Uncharacterized protein</fullName>
    </submittedName>
</protein>
<evidence type="ECO:0000313" key="2">
    <source>
        <dbReference type="Proteomes" id="UP000708208"/>
    </source>
</evidence>
<feature type="non-terminal residue" evidence="1">
    <location>
        <position position="1"/>
    </location>
</feature>
<dbReference type="EMBL" id="CAJVCH010442229">
    <property type="protein sequence ID" value="CAG7819205.1"/>
    <property type="molecule type" value="Genomic_DNA"/>
</dbReference>
<reference evidence="1" key="1">
    <citation type="submission" date="2021-06" db="EMBL/GenBank/DDBJ databases">
        <authorList>
            <person name="Hodson N. C."/>
            <person name="Mongue J. A."/>
            <person name="Jaron S. K."/>
        </authorList>
    </citation>
    <scope>NUCLEOTIDE SEQUENCE</scope>
</reference>
<evidence type="ECO:0000313" key="1">
    <source>
        <dbReference type="EMBL" id="CAG7819205.1"/>
    </source>
</evidence>
<dbReference type="Proteomes" id="UP000708208">
    <property type="component" value="Unassembled WGS sequence"/>
</dbReference>
<organism evidence="1 2">
    <name type="scientific">Allacma fusca</name>
    <dbReference type="NCBI Taxonomy" id="39272"/>
    <lineage>
        <taxon>Eukaryota</taxon>
        <taxon>Metazoa</taxon>
        <taxon>Ecdysozoa</taxon>
        <taxon>Arthropoda</taxon>
        <taxon>Hexapoda</taxon>
        <taxon>Collembola</taxon>
        <taxon>Symphypleona</taxon>
        <taxon>Sminthuridae</taxon>
        <taxon>Allacma</taxon>
    </lineage>
</organism>
<gene>
    <name evidence="1" type="ORF">AFUS01_LOCUS29667</name>
</gene>
<feature type="non-terminal residue" evidence="1">
    <location>
        <position position="182"/>
    </location>
</feature>
<keyword evidence="2" id="KW-1185">Reference proteome</keyword>